<keyword evidence="1" id="KW-0472">Membrane</keyword>
<keyword evidence="1" id="KW-1133">Transmembrane helix</keyword>
<comment type="caution">
    <text evidence="2">The sequence shown here is derived from an EMBL/GenBank/DDBJ whole genome shotgun (WGS) entry which is preliminary data.</text>
</comment>
<feature type="transmembrane region" description="Helical" evidence="1">
    <location>
        <begin position="267"/>
        <end position="285"/>
    </location>
</feature>
<evidence type="ECO:0000256" key="1">
    <source>
        <dbReference type="SAM" id="Phobius"/>
    </source>
</evidence>
<dbReference type="EMBL" id="VDGG01000068">
    <property type="protein sequence ID" value="TQR05724.1"/>
    <property type="molecule type" value="Genomic_DNA"/>
</dbReference>
<dbReference type="AlphaFoldDB" id="A0A544SKL2"/>
<sequence>MHLIDIYIQEVTRRLPEKSRQDIALELRSTIEDMLPEDYTEKEVKVALENLGNPALLASGYADRPMHLIGPRYFDMYVTLLKMIIPIVATLALIVVITENVLTYNGEEAILATILSIMGHGIWGMISSSIQTFFWITIVFAILERTDTSKDKSPLTPNWKEWTPDELKSIPYIKKEKKISKAEVFGNLLWIAIFVTIYFNAVHLIGVYEKVQGKLQFIIPTFDQDVLQSYWFIVLVALVIEVMLVFHKFLASQWTHKVAIMNTVRHVVSTIVLIVIFNNNSLVNVEFYTYLEDLFHFTFELQSPVKLAVILICVVFAVIDVIQGFRKANIG</sequence>
<name>A0A544SKL2_9BACI</name>
<organism evidence="2 3">
    <name type="scientific">Psychrobacillus soli</name>
    <dbReference type="NCBI Taxonomy" id="1543965"/>
    <lineage>
        <taxon>Bacteria</taxon>
        <taxon>Bacillati</taxon>
        <taxon>Bacillota</taxon>
        <taxon>Bacilli</taxon>
        <taxon>Bacillales</taxon>
        <taxon>Bacillaceae</taxon>
        <taxon>Psychrobacillus</taxon>
    </lineage>
</organism>
<evidence type="ECO:0000313" key="3">
    <source>
        <dbReference type="Proteomes" id="UP000318937"/>
    </source>
</evidence>
<reference evidence="2 3" key="1">
    <citation type="submission" date="2019-05" db="EMBL/GenBank/DDBJ databases">
        <title>Psychrobacillus vulpis sp. nov., a new species isolated from feces of a red fox that inhabits in The Tablas de Daimiel Natural Park, Albacete, Spain.</title>
        <authorList>
            <person name="Rodriguez M."/>
            <person name="Reina J.C."/>
            <person name="Bejar V."/>
            <person name="Llamas I."/>
        </authorList>
    </citation>
    <scope>NUCLEOTIDE SEQUENCE [LARGE SCALE GENOMIC DNA]</scope>
    <source>
        <strain evidence="2 3">NHI-2</strain>
    </source>
</reference>
<dbReference type="Pfam" id="PF22564">
    <property type="entry name" value="HAAS"/>
    <property type="match status" value="1"/>
</dbReference>
<feature type="transmembrane region" description="Helical" evidence="1">
    <location>
        <begin position="184"/>
        <end position="208"/>
    </location>
</feature>
<accession>A0A544SKL2</accession>
<gene>
    <name evidence="2" type="ORF">FG383_19530</name>
</gene>
<feature type="transmembrane region" description="Helical" evidence="1">
    <location>
        <begin position="74"/>
        <end position="98"/>
    </location>
</feature>
<feature type="transmembrane region" description="Helical" evidence="1">
    <location>
        <begin position="228"/>
        <end position="246"/>
    </location>
</feature>
<feature type="transmembrane region" description="Helical" evidence="1">
    <location>
        <begin position="110"/>
        <end position="143"/>
    </location>
</feature>
<protein>
    <submittedName>
        <fullName evidence="2">Uncharacterized protein</fullName>
    </submittedName>
</protein>
<proteinExistence type="predicted"/>
<dbReference type="OrthoDB" id="116789at2"/>
<evidence type="ECO:0000313" key="2">
    <source>
        <dbReference type="EMBL" id="TQR05724.1"/>
    </source>
</evidence>
<keyword evidence="3" id="KW-1185">Reference proteome</keyword>
<keyword evidence="1" id="KW-0812">Transmembrane</keyword>
<dbReference type="RefSeq" id="WP_142609202.1">
    <property type="nucleotide sequence ID" value="NZ_VDGG01000068.1"/>
</dbReference>
<dbReference type="Proteomes" id="UP000318937">
    <property type="component" value="Unassembled WGS sequence"/>
</dbReference>
<feature type="transmembrane region" description="Helical" evidence="1">
    <location>
        <begin position="305"/>
        <end position="325"/>
    </location>
</feature>